<gene>
    <name evidence="3" type="ORF">BT93_L1141</name>
</gene>
<name>A0A8T0CZF3_CORYI</name>
<comment type="caution">
    <text evidence="3">The sequence shown here is derived from an EMBL/GenBank/DDBJ whole genome shotgun (WGS) entry which is preliminary data.</text>
</comment>
<feature type="compositionally biased region" description="Low complexity" evidence="1">
    <location>
        <begin position="45"/>
        <end position="82"/>
    </location>
</feature>
<feature type="region of interest" description="Disordered" evidence="1">
    <location>
        <begin position="44"/>
        <end position="121"/>
    </location>
</feature>
<evidence type="ECO:0000256" key="2">
    <source>
        <dbReference type="SAM" id="SignalP"/>
    </source>
</evidence>
<feature type="signal peptide" evidence="2">
    <location>
        <begin position="1"/>
        <end position="22"/>
    </location>
</feature>
<proteinExistence type="predicted"/>
<protein>
    <submittedName>
        <fullName evidence="3">Uncharacterized protein</fullName>
    </submittedName>
</protein>
<evidence type="ECO:0000313" key="3">
    <source>
        <dbReference type="EMBL" id="KAF7852052.1"/>
    </source>
</evidence>
<dbReference type="Proteomes" id="UP000806378">
    <property type="component" value="Unassembled WGS sequence"/>
</dbReference>
<accession>A0A8T0CZF3</accession>
<keyword evidence="4" id="KW-1185">Reference proteome</keyword>
<evidence type="ECO:0000256" key="1">
    <source>
        <dbReference type="SAM" id="MobiDB-lite"/>
    </source>
</evidence>
<evidence type="ECO:0000313" key="4">
    <source>
        <dbReference type="Proteomes" id="UP000806378"/>
    </source>
</evidence>
<reference evidence="3" key="1">
    <citation type="submission" date="2020-05" db="EMBL/GenBank/DDBJ databases">
        <title>WGS assembly of Corymbia citriodora subspecies variegata.</title>
        <authorList>
            <person name="Barry K."/>
            <person name="Hundley H."/>
            <person name="Shu S."/>
            <person name="Jenkins J."/>
            <person name="Grimwood J."/>
            <person name="Baten A."/>
        </authorList>
    </citation>
    <scope>NUCLEOTIDE SEQUENCE</scope>
    <source>
        <strain evidence="3">CV2-018</strain>
    </source>
</reference>
<feature type="chain" id="PRO_5035868723" evidence="2">
    <location>
        <begin position="23"/>
        <end position="121"/>
    </location>
</feature>
<dbReference type="EMBL" id="MU089521">
    <property type="protein sequence ID" value="KAF7852052.1"/>
    <property type="molecule type" value="Genomic_DNA"/>
</dbReference>
<organism evidence="3 4">
    <name type="scientific">Corymbia citriodora subsp. variegata</name>
    <dbReference type="NCBI Taxonomy" id="360336"/>
    <lineage>
        <taxon>Eukaryota</taxon>
        <taxon>Viridiplantae</taxon>
        <taxon>Streptophyta</taxon>
        <taxon>Embryophyta</taxon>
        <taxon>Tracheophyta</taxon>
        <taxon>Spermatophyta</taxon>
        <taxon>Magnoliopsida</taxon>
        <taxon>eudicotyledons</taxon>
        <taxon>Gunneridae</taxon>
        <taxon>Pentapetalae</taxon>
        <taxon>rosids</taxon>
        <taxon>malvids</taxon>
        <taxon>Myrtales</taxon>
        <taxon>Myrtaceae</taxon>
        <taxon>Myrtoideae</taxon>
        <taxon>Eucalypteae</taxon>
        <taxon>Corymbia</taxon>
    </lineage>
</organism>
<dbReference type="AlphaFoldDB" id="A0A8T0CZF3"/>
<dbReference type="Gramene" id="rna-gnl|WGS:JABURB|Cocit.L1141.1">
    <property type="protein sequence ID" value="cds-KAF7852052.1"/>
    <property type="gene ID" value="gene-BT93_L1141"/>
</dbReference>
<keyword evidence="2" id="KW-0732">Signal</keyword>
<sequence length="121" mass="12677">MKAVFAPFLVILLIVAALQADAKPMNLRWRRLANASMRRKAIAGSTDATVSSASAAATTSSKTTGSLSTTSTSFTPTTATTTGNPSAKPGPQREKNDGYNNYSSDPPSSRSESSHHFFPGP</sequence>